<dbReference type="RefSeq" id="WP_134450433.1">
    <property type="nucleotide sequence ID" value="NZ_FOCN01000033.1"/>
</dbReference>
<evidence type="ECO:0000313" key="1">
    <source>
        <dbReference type="EMBL" id="TFB86184.1"/>
    </source>
</evidence>
<evidence type="ECO:0000313" key="2">
    <source>
        <dbReference type="Proteomes" id="UP000297654"/>
    </source>
</evidence>
<dbReference type="AlphaFoldDB" id="A0A1H8LWN2"/>
<accession>A0A1H8LWN2</accession>
<sequence length="202" mass="23053">MSTACSELCITFDPFDEGTFLFPPEKYPDAAAYLQFWNTTPISDGILANICAARAELMRKRSVAAGVAWGRWYDGVNEAELHHKNPSREAIADAARAVAYDAYMVEWWGDIPHKIAATAARRIVRAGQMYWYQNSIYEEDRVDVLKTTIRLSDSDLTPEEVCARYQLNEIRTSFCETTVTVAERLEDVRLELQHIRGQLPRQ</sequence>
<gene>
    <name evidence="1" type="ORF">E3O10_14415</name>
</gene>
<reference evidence="1 2" key="1">
    <citation type="submission" date="2019-03" db="EMBL/GenBank/DDBJ databases">
        <title>Genomics of glacier-inhabiting Cryobacterium strains.</title>
        <authorList>
            <person name="Liu Q."/>
            <person name="Xin Y.-H."/>
        </authorList>
    </citation>
    <scope>NUCLEOTIDE SEQUENCE [LARGE SCALE GENOMIC DNA]</scope>
    <source>
        <strain evidence="1 2">Hh15</strain>
    </source>
</reference>
<name>A0A1H8LWN2_9MICO</name>
<keyword evidence="2" id="KW-1185">Reference proteome</keyword>
<dbReference type="Proteomes" id="UP000297654">
    <property type="component" value="Unassembled WGS sequence"/>
</dbReference>
<protein>
    <submittedName>
        <fullName evidence="1">Uncharacterized protein</fullName>
    </submittedName>
</protein>
<comment type="caution">
    <text evidence="1">The sequence shown here is derived from an EMBL/GenBank/DDBJ whole genome shotgun (WGS) entry which is preliminary data.</text>
</comment>
<dbReference type="EMBL" id="SOFF01000038">
    <property type="protein sequence ID" value="TFB86184.1"/>
    <property type="molecule type" value="Genomic_DNA"/>
</dbReference>
<proteinExistence type="predicted"/>
<organism evidence="1 2">
    <name type="scientific">Cryobacterium luteum</name>
    <dbReference type="NCBI Taxonomy" id="1424661"/>
    <lineage>
        <taxon>Bacteria</taxon>
        <taxon>Bacillati</taxon>
        <taxon>Actinomycetota</taxon>
        <taxon>Actinomycetes</taxon>
        <taxon>Micrococcales</taxon>
        <taxon>Microbacteriaceae</taxon>
        <taxon>Cryobacterium</taxon>
    </lineage>
</organism>